<evidence type="ECO:0000313" key="12">
    <source>
        <dbReference type="Proteomes" id="UP001291926"/>
    </source>
</evidence>
<reference evidence="11 12" key="1">
    <citation type="journal article" date="2023" name="bioRxiv">
        <title>Genome report: Whole genome sequence and annotation of Penstemon davidsonii.</title>
        <authorList>
            <person name="Ostevik K.L."/>
            <person name="Alabady M."/>
            <person name="Zhang M."/>
            <person name="Rausher M.D."/>
        </authorList>
    </citation>
    <scope>NUCLEOTIDE SEQUENCE [LARGE SCALE GENOMIC DNA]</scope>
    <source>
        <strain evidence="11">DNT005</strain>
        <tissue evidence="11">Whole leaf</tissue>
    </source>
</reference>
<dbReference type="InterPro" id="IPR003439">
    <property type="entry name" value="ABC_transporter-like_ATP-bd"/>
</dbReference>
<dbReference type="PROSITE" id="PS00211">
    <property type="entry name" value="ABC_TRANSPORTER_1"/>
    <property type="match status" value="1"/>
</dbReference>
<dbReference type="InterPro" id="IPR027417">
    <property type="entry name" value="P-loop_NTPase"/>
</dbReference>
<dbReference type="PANTHER" id="PTHR48042">
    <property type="entry name" value="ABC TRANSPORTER G FAMILY MEMBER 11"/>
    <property type="match status" value="1"/>
</dbReference>
<dbReference type="CDD" id="cd03213">
    <property type="entry name" value="ABCG_EPDR"/>
    <property type="match status" value="1"/>
</dbReference>
<dbReference type="InterPro" id="IPR052215">
    <property type="entry name" value="Plant_ABCG"/>
</dbReference>
<feature type="transmembrane region" description="Helical" evidence="9">
    <location>
        <begin position="512"/>
        <end position="535"/>
    </location>
</feature>
<accession>A0ABR0DMC9</accession>
<evidence type="ECO:0000256" key="7">
    <source>
        <dbReference type="ARBA" id="ARBA00022989"/>
    </source>
</evidence>
<feature type="transmembrane region" description="Helical" evidence="9">
    <location>
        <begin position="374"/>
        <end position="396"/>
    </location>
</feature>
<dbReference type="SMART" id="SM00382">
    <property type="entry name" value="AAA"/>
    <property type="match status" value="1"/>
</dbReference>
<keyword evidence="7 9" id="KW-1133">Transmembrane helix</keyword>
<evidence type="ECO:0000256" key="3">
    <source>
        <dbReference type="ARBA" id="ARBA00022448"/>
    </source>
</evidence>
<keyword evidence="12" id="KW-1185">Reference proteome</keyword>
<feature type="transmembrane region" description="Helical" evidence="9">
    <location>
        <begin position="408"/>
        <end position="428"/>
    </location>
</feature>
<dbReference type="InterPro" id="IPR017871">
    <property type="entry name" value="ABC_transporter-like_CS"/>
</dbReference>
<keyword evidence="4 9" id="KW-0812">Transmembrane</keyword>
<keyword evidence="3" id="KW-0813">Transport</keyword>
<keyword evidence="6" id="KW-0067">ATP-binding</keyword>
<dbReference type="InterPro" id="IPR043926">
    <property type="entry name" value="ABCG_dom"/>
</dbReference>
<evidence type="ECO:0000256" key="9">
    <source>
        <dbReference type="SAM" id="Phobius"/>
    </source>
</evidence>
<evidence type="ECO:0000256" key="4">
    <source>
        <dbReference type="ARBA" id="ARBA00022692"/>
    </source>
</evidence>
<feature type="transmembrane region" description="Helical" evidence="9">
    <location>
        <begin position="484"/>
        <end position="506"/>
    </location>
</feature>
<protein>
    <recommendedName>
        <fullName evidence="10">ABC transporter domain-containing protein</fullName>
    </recommendedName>
</protein>
<dbReference type="Proteomes" id="UP001291926">
    <property type="component" value="Unassembled WGS sequence"/>
</dbReference>
<sequence>MGSSSSLREMEKVLYNNNNNNNNNNNININGIYMTWKDLWVTVTTSSEERRPILQGVNGYAEPGKVLGIMGPSGCGKSTLLDALAGRLDSNTRQKGDILINGRKQALAFGTSAYVTQDDTLMTTLTVREAVYFSAQLQLPDSMSKSEKRERAEATIKEMGLQEAIDTRIGGWSVKGLSGGQKRRVSICIEILTRPKLLFLDEPTSGLDSASSYHVMSRIIKLAQEDKRTVIASIHQPSSEVFELFHNLCLLSSGKTIYFGPTLAANKFFATNGFPCPPMRNPSDHYLRTINKDFDVDIEQGFGGSVTAAKAIDVLAESYKSSEAYRQVQERINEIFLKNEEPLVKKGRQAGFITQCLVLTQRSFVNMYRDLGYYWLRLAIYIALCLCVGTIFYDIGHSYGSIQARGSMLMFVGAFLTFMAIGGFPSFVEDMKIFTRERLNGHYGVTSFVVGNTLSSIPYLLLISVIPGAMAYYLVGLQKSIDHFIYFALLLFACMMLVESLMMIVASVVPDFLMGIITGAGIQGVMMLNGGFFRLPNDLPNPFWKFPMYYIAFHKYGNQGFYKNEFVGLEFPNEHIGGPSIISGDQILRNVWQVEMGYSKWIDLAILL</sequence>
<evidence type="ECO:0000256" key="6">
    <source>
        <dbReference type="ARBA" id="ARBA00022840"/>
    </source>
</evidence>
<evidence type="ECO:0000256" key="1">
    <source>
        <dbReference type="ARBA" id="ARBA00004141"/>
    </source>
</evidence>
<dbReference type="EMBL" id="JAYDYQ010001087">
    <property type="protein sequence ID" value="KAK4490385.1"/>
    <property type="molecule type" value="Genomic_DNA"/>
</dbReference>
<feature type="domain" description="ABC transporter" evidence="10">
    <location>
        <begin position="34"/>
        <end position="278"/>
    </location>
</feature>
<dbReference type="SUPFAM" id="SSF52540">
    <property type="entry name" value="P-loop containing nucleoside triphosphate hydrolases"/>
    <property type="match status" value="1"/>
</dbReference>
<dbReference type="InterPro" id="IPR013525">
    <property type="entry name" value="ABC2_TM"/>
</dbReference>
<feature type="non-terminal residue" evidence="11">
    <location>
        <position position="608"/>
    </location>
</feature>
<comment type="subcellular location">
    <subcellularLocation>
        <location evidence="1">Membrane</location>
        <topology evidence="1">Multi-pass membrane protein</topology>
    </subcellularLocation>
</comment>
<comment type="similarity">
    <text evidence="2">Belongs to the ABC transporter superfamily. ABCG family. Eye pigment precursor importer (TC 3.A.1.204) subfamily.</text>
</comment>
<keyword evidence="8 9" id="KW-0472">Membrane</keyword>
<dbReference type="PROSITE" id="PS50893">
    <property type="entry name" value="ABC_TRANSPORTER_2"/>
    <property type="match status" value="1"/>
</dbReference>
<gene>
    <name evidence="11" type="ORF">RD792_001061</name>
</gene>
<dbReference type="InterPro" id="IPR003593">
    <property type="entry name" value="AAA+_ATPase"/>
</dbReference>
<proteinExistence type="inferred from homology"/>
<dbReference type="Gene3D" id="3.40.50.300">
    <property type="entry name" value="P-loop containing nucleotide triphosphate hydrolases"/>
    <property type="match status" value="1"/>
</dbReference>
<dbReference type="Pfam" id="PF19055">
    <property type="entry name" value="ABC2_membrane_7"/>
    <property type="match status" value="1"/>
</dbReference>
<dbReference type="PANTHER" id="PTHR48042:SF19">
    <property type="entry name" value="OS09G0472100 PROTEIN"/>
    <property type="match status" value="1"/>
</dbReference>
<dbReference type="Pfam" id="PF01061">
    <property type="entry name" value="ABC2_membrane"/>
    <property type="match status" value="1"/>
</dbReference>
<evidence type="ECO:0000256" key="5">
    <source>
        <dbReference type="ARBA" id="ARBA00022741"/>
    </source>
</evidence>
<evidence type="ECO:0000256" key="2">
    <source>
        <dbReference type="ARBA" id="ARBA00005814"/>
    </source>
</evidence>
<feature type="transmembrane region" description="Helical" evidence="9">
    <location>
        <begin position="457"/>
        <end position="477"/>
    </location>
</feature>
<name>A0ABR0DMC9_9LAMI</name>
<comment type="caution">
    <text evidence="11">The sequence shown here is derived from an EMBL/GenBank/DDBJ whole genome shotgun (WGS) entry which is preliminary data.</text>
</comment>
<evidence type="ECO:0000313" key="11">
    <source>
        <dbReference type="EMBL" id="KAK4490385.1"/>
    </source>
</evidence>
<evidence type="ECO:0000256" key="8">
    <source>
        <dbReference type="ARBA" id="ARBA00023136"/>
    </source>
</evidence>
<keyword evidence="5" id="KW-0547">Nucleotide-binding</keyword>
<dbReference type="Pfam" id="PF00005">
    <property type="entry name" value="ABC_tran"/>
    <property type="match status" value="1"/>
</dbReference>
<evidence type="ECO:0000259" key="10">
    <source>
        <dbReference type="PROSITE" id="PS50893"/>
    </source>
</evidence>
<organism evidence="11 12">
    <name type="scientific">Penstemon davidsonii</name>
    <dbReference type="NCBI Taxonomy" id="160366"/>
    <lineage>
        <taxon>Eukaryota</taxon>
        <taxon>Viridiplantae</taxon>
        <taxon>Streptophyta</taxon>
        <taxon>Embryophyta</taxon>
        <taxon>Tracheophyta</taxon>
        <taxon>Spermatophyta</taxon>
        <taxon>Magnoliopsida</taxon>
        <taxon>eudicotyledons</taxon>
        <taxon>Gunneridae</taxon>
        <taxon>Pentapetalae</taxon>
        <taxon>asterids</taxon>
        <taxon>lamiids</taxon>
        <taxon>Lamiales</taxon>
        <taxon>Plantaginaceae</taxon>
        <taxon>Cheloneae</taxon>
        <taxon>Penstemon</taxon>
    </lineage>
</organism>